<proteinExistence type="predicted"/>
<evidence type="ECO:0008006" key="4">
    <source>
        <dbReference type="Google" id="ProtNLM"/>
    </source>
</evidence>
<accession>A0ABP8IQF8</accession>
<dbReference type="EMBL" id="BAABGZ010000076">
    <property type="protein sequence ID" value="GAA4366787.1"/>
    <property type="molecule type" value="Genomic_DNA"/>
</dbReference>
<comment type="caution">
    <text evidence="2">The sequence shown here is derived from an EMBL/GenBank/DDBJ whole genome shotgun (WGS) entry which is preliminary data.</text>
</comment>
<keyword evidence="3" id="KW-1185">Reference proteome</keyword>
<evidence type="ECO:0000313" key="2">
    <source>
        <dbReference type="EMBL" id="GAA4366787.1"/>
    </source>
</evidence>
<protein>
    <recommendedName>
        <fullName evidence="4">50S ribosomal protein L29</fullName>
    </recommendedName>
</protein>
<dbReference type="Proteomes" id="UP001501153">
    <property type="component" value="Unassembled WGS sequence"/>
</dbReference>
<evidence type="ECO:0000256" key="1">
    <source>
        <dbReference type="SAM" id="MobiDB-lite"/>
    </source>
</evidence>
<sequence length="96" mass="10502">MPAQPAISPTIMAEFSRMSAAEADTELRGMRQALLKRQTELQEKNESAIATTRRIQAINRALQSLAAEKPEQLTLLNTPPTKKPAAPTRSRSPYGG</sequence>
<name>A0ABP8IQF8_9BACT</name>
<reference evidence="3" key="1">
    <citation type="journal article" date="2019" name="Int. J. Syst. Evol. Microbiol.">
        <title>The Global Catalogue of Microorganisms (GCM) 10K type strain sequencing project: providing services to taxonomists for standard genome sequencing and annotation.</title>
        <authorList>
            <consortium name="The Broad Institute Genomics Platform"/>
            <consortium name="The Broad Institute Genome Sequencing Center for Infectious Disease"/>
            <person name="Wu L."/>
            <person name="Ma J."/>
        </authorList>
    </citation>
    <scope>NUCLEOTIDE SEQUENCE [LARGE SCALE GENOMIC DNA]</scope>
    <source>
        <strain evidence="3">JCM 17923</strain>
    </source>
</reference>
<feature type="compositionally biased region" description="Low complexity" evidence="1">
    <location>
        <begin position="78"/>
        <end position="88"/>
    </location>
</feature>
<organism evidence="2 3">
    <name type="scientific">Hymenobacter saemangeumensis</name>
    <dbReference type="NCBI Taxonomy" id="1084522"/>
    <lineage>
        <taxon>Bacteria</taxon>
        <taxon>Pseudomonadati</taxon>
        <taxon>Bacteroidota</taxon>
        <taxon>Cytophagia</taxon>
        <taxon>Cytophagales</taxon>
        <taxon>Hymenobacteraceae</taxon>
        <taxon>Hymenobacter</taxon>
    </lineage>
</organism>
<gene>
    <name evidence="2" type="ORF">GCM10023185_38180</name>
</gene>
<feature type="region of interest" description="Disordered" evidence="1">
    <location>
        <begin position="68"/>
        <end position="96"/>
    </location>
</feature>
<evidence type="ECO:0000313" key="3">
    <source>
        <dbReference type="Proteomes" id="UP001501153"/>
    </source>
</evidence>